<evidence type="ECO:0000313" key="3">
    <source>
        <dbReference type="Proteomes" id="UP000026960"/>
    </source>
</evidence>
<proteinExistence type="predicted"/>
<dbReference type="PANTHER" id="PTHR34591">
    <property type="entry name" value="OS03G0653100 PROTEIN-RELATED"/>
    <property type="match status" value="1"/>
</dbReference>
<sequence>MYLDGDHGRAAAGSGRRRRSRGGATGGCARRDPPPPAPAQPCRVALRLHGLALRHRLPPAATPGLLPLSLAGIFIHFNALRFPEFFSRPSSSPTTVRGMLDFLPPEEQNPDIGDHCNGLLFLFSLLVVNPATRRWARLPPLPRTFAKLESGFFDKEFIVFDTTVSPHYEVFNIQFVDVGWYNVKTMDPVLKKSEWPPSLLVLRVFSSATG</sequence>
<dbReference type="PANTHER" id="PTHR34591:SF32">
    <property type="entry name" value="OS03G0653100 PROTEIN"/>
    <property type="match status" value="1"/>
</dbReference>
<organism evidence="2">
    <name type="scientific">Oryza barthii</name>
    <dbReference type="NCBI Taxonomy" id="65489"/>
    <lineage>
        <taxon>Eukaryota</taxon>
        <taxon>Viridiplantae</taxon>
        <taxon>Streptophyta</taxon>
        <taxon>Embryophyta</taxon>
        <taxon>Tracheophyta</taxon>
        <taxon>Spermatophyta</taxon>
        <taxon>Magnoliopsida</taxon>
        <taxon>Liliopsida</taxon>
        <taxon>Poales</taxon>
        <taxon>Poaceae</taxon>
        <taxon>BOP clade</taxon>
        <taxon>Oryzoideae</taxon>
        <taxon>Oryzeae</taxon>
        <taxon>Oryzinae</taxon>
        <taxon>Oryza</taxon>
    </lineage>
</organism>
<dbReference type="PaxDb" id="65489-OBART06G22360.1"/>
<dbReference type="STRING" id="65489.A0A0D3GJ45"/>
<dbReference type="EnsemblPlants" id="OBART06G22360.1">
    <property type="protein sequence ID" value="OBART06G22360.1"/>
    <property type="gene ID" value="OBART06G22360"/>
</dbReference>
<dbReference type="Gramene" id="OBART06G22360.1">
    <property type="protein sequence ID" value="OBART06G22360.1"/>
    <property type="gene ID" value="OBART06G22360"/>
</dbReference>
<protein>
    <submittedName>
        <fullName evidence="2">Uncharacterized protein</fullName>
    </submittedName>
</protein>
<evidence type="ECO:0000256" key="1">
    <source>
        <dbReference type="SAM" id="MobiDB-lite"/>
    </source>
</evidence>
<dbReference type="Proteomes" id="UP000026960">
    <property type="component" value="Chromosome 6"/>
</dbReference>
<accession>A0A0D3GJ45</accession>
<dbReference type="AlphaFoldDB" id="A0A0D3GJ45"/>
<dbReference type="HOGENOM" id="CLU_1311828_0_0_1"/>
<reference evidence="2" key="1">
    <citation type="journal article" date="2009" name="Rice">
        <title>De Novo Next Generation Sequencing of Plant Genomes.</title>
        <authorList>
            <person name="Rounsley S."/>
            <person name="Marri P.R."/>
            <person name="Yu Y."/>
            <person name="He R."/>
            <person name="Sisneros N."/>
            <person name="Goicoechea J.L."/>
            <person name="Lee S.J."/>
            <person name="Angelova A."/>
            <person name="Kudrna D."/>
            <person name="Luo M."/>
            <person name="Affourtit J."/>
            <person name="Desany B."/>
            <person name="Knight J."/>
            <person name="Niazi F."/>
            <person name="Egholm M."/>
            <person name="Wing R.A."/>
        </authorList>
    </citation>
    <scope>NUCLEOTIDE SEQUENCE [LARGE SCALE GENOMIC DNA]</scope>
    <source>
        <strain evidence="2">cv. IRGC 105608</strain>
    </source>
</reference>
<name>A0A0D3GJ45_9ORYZ</name>
<evidence type="ECO:0000313" key="2">
    <source>
        <dbReference type="EnsemblPlants" id="OBART06G22360.1"/>
    </source>
</evidence>
<keyword evidence="3" id="KW-1185">Reference proteome</keyword>
<feature type="region of interest" description="Disordered" evidence="1">
    <location>
        <begin position="1"/>
        <end position="40"/>
    </location>
</feature>
<reference evidence="2" key="2">
    <citation type="submission" date="2015-03" db="UniProtKB">
        <authorList>
            <consortium name="EnsemblPlants"/>
        </authorList>
    </citation>
    <scope>IDENTIFICATION</scope>
</reference>